<evidence type="ECO:0000259" key="1">
    <source>
        <dbReference type="Pfam" id="PF07883"/>
    </source>
</evidence>
<proteinExistence type="predicted"/>
<keyword evidence="3" id="KW-1185">Reference proteome</keyword>
<dbReference type="Proteomes" id="UP001597168">
    <property type="component" value="Unassembled WGS sequence"/>
</dbReference>
<dbReference type="Gene3D" id="2.60.120.10">
    <property type="entry name" value="Jelly Rolls"/>
    <property type="match status" value="1"/>
</dbReference>
<name>A0ABW3R4H2_9PSEU</name>
<dbReference type="InterPro" id="IPR014710">
    <property type="entry name" value="RmlC-like_jellyroll"/>
</dbReference>
<evidence type="ECO:0000313" key="2">
    <source>
        <dbReference type="EMBL" id="MFD1151967.1"/>
    </source>
</evidence>
<gene>
    <name evidence="2" type="ORF">ACFQ3T_32920</name>
</gene>
<evidence type="ECO:0000313" key="3">
    <source>
        <dbReference type="Proteomes" id="UP001597168"/>
    </source>
</evidence>
<dbReference type="Pfam" id="PF07883">
    <property type="entry name" value="Cupin_2"/>
    <property type="match status" value="1"/>
</dbReference>
<comment type="caution">
    <text evidence="2">The sequence shown here is derived from an EMBL/GenBank/DDBJ whole genome shotgun (WGS) entry which is preliminary data.</text>
</comment>
<dbReference type="RefSeq" id="WP_380729434.1">
    <property type="nucleotide sequence ID" value="NZ_JBHTLK010000303.1"/>
</dbReference>
<dbReference type="SUPFAM" id="SSF51182">
    <property type="entry name" value="RmlC-like cupins"/>
    <property type="match status" value="1"/>
</dbReference>
<dbReference type="EMBL" id="JBHTLK010000303">
    <property type="protein sequence ID" value="MFD1151967.1"/>
    <property type="molecule type" value="Genomic_DNA"/>
</dbReference>
<dbReference type="InterPro" id="IPR011051">
    <property type="entry name" value="RmlC_Cupin_sf"/>
</dbReference>
<protein>
    <submittedName>
        <fullName evidence="2">Cupin domain-containing protein</fullName>
    </submittedName>
</protein>
<feature type="domain" description="Cupin type-2" evidence="1">
    <location>
        <begin position="61"/>
        <end position="108"/>
    </location>
</feature>
<reference evidence="3" key="1">
    <citation type="journal article" date="2019" name="Int. J. Syst. Evol. Microbiol.">
        <title>The Global Catalogue of Microorganisms (GCM) 10K type strain sequencing project: providing services to taxonomists for standard genome sequencing and annotation.</title>
        <authorList>
            <consortium name="The Broad Institute Genomics Platform"/>
            <consortium name="The Broad Institute Genome Sequencing Center for Infectious Disease"/>
            <person name="Wu L."/>
            <person name="Ma J."/>
        </authorList>
    </citation>
    <scope>NUCLEOTIDE SEQUENCE [LARGE SCALE GENOMIC DNA]</scope>
    <source>
        <strain evidence="3">CCUG 60214</strain>
    </source>
</reference>
<accession>A0ABW3R4H2</accession>
<dbReference type="InterPro" id="IPR013096">
    <property type="entry name" value="Cupin_2"/>
</dbReference>
<organism evidence="2 3">
    <name type="scientific">Saccharothrix hoggarensis</name>
    <dbReference type="NCBI Taxonomy" id="913853"/>
    <lineage>
        <taxon>Bacteria</taxon>
        <taxon>Bacillati</taxon>
        <taxon>Actinomycetota</taxon>
        <taxon>Actinomycetes</taxon>
        <taxon>Pseudonocardiales</taxon>
        <taxon>Pseudonocardiaceae</taxon>
        <taxon>Saccharothrix</taxon>
    </lineage>
</organism>
<sequence length="118" mass="12772">MSVLAAKSFTEPEEVREFPHGHVDLVTVGDATVGRAEFEPGWRWSQDVKPIAGTDSCQAAHTGYILSGRMHVVMDDGTEAEAGPGEAVMVEPGHDAWIVGDEPCVMLDFTGLRDYAKK</sequence>
<dbReference type="CDD" id="cd06990">
    <property type="entry name" value="cupin_DUF861"/>
    <property type="match status" value="1"/>
</dbReference>